<name>A0A1I3G9F0_9PLAN</name>
<dbReference type="Proteomes" id="UP000199518">
    <property type="component" value="Unassembled WGS sequence"/>
</dbReference>
<reference evidence="2" key="1">
    <citation type="submission" date="2016-10" db="EMBL/GenBank/DDBJ databases">
        <authorList>
            <person name="Varghese N."/>
            <person name="Submissions S."/>
        </authorList>
    </citation>
    <scope>NUCLEOTIDE SEQUENCE [LARGE SCALE GENOMIC DNA]</scope>
    <source>
        <strain evidence="2">DSM 26348</strain>
    </source>
</reference>
<dbReference type="SUPFAM" id="SSF54285">
    <property type="entry name" value="MoaD/ThiS"/>
    <property type="match status" value="1"/>
</dbReference>
<dbReference type="InterPro" id="IPR016155">
    <property type="entry name" value="Mopterin_synth/thiamin_S_b"/>
</dbReference>
<sequence length="89" mass="10028">MARVHFTSHLSKHVECPICDVGQGMLRDVLDEVFVAHPRLAGYVLDDQRRLRQHVMVFVDNAMVRDRDALQHPVGAESEVYVMQALSGG</sequence>
<dbReference type="PANTHER" id="PTHR38031">
    <property type="entry name" value="SULFUR CARRIER PROTEIN SLR0821-RELATED"/>
    <property type="match status" value="1"/>
</dbReference>
<dbReference type="OrthoDB" id="9156098at2"/>
<dbReference type="EMBL" id="FOQD01000006">
    <property type="protein sequence ID" value="SFI20027.1"/>
    <property type="molecule type" value="Genomic_DNA"/>
</dbReference>
<dbReference type="InterPro" id="IPR012675">
    <property type="entry name" value="Beta-grasp_dom_sf"/>
</dbReference>
<dbReference type="PANTHER" id="PTHR38031:SF1">
    <property type="entry name" value="SULFUR CARRIER PROTEIN CYSO"/>
    <property type="match status" value="1"/>
</dbReference>
<accession>A0A1I3G9F0</accession>
<organism evidence="1 2">
    <name type="scientific">Planctomicrobium piriforme</name>
    <dbReference type="NCBI Taxonomy" id="1576369"/>
    <lineage>
        <taxon>Bacteria</taxon>
        <taxon>Pseudomonadati</taxon>
        <taxon>Planctomycetota</taxon>
        <taxon>Planctomycetia</taxon>
        <taxon>Planctomycetales</taxon>
        <taxon>Planctomycetaceae</taxon>
        <taxon>Planctomicrobium</taxon>
    </lineage>
</organism>
<proteinExistence type="predicted"/>
<dbReference type="Gene3D" id="3.10.20.30">
    <property type="match status" value="1"/>
</dbReference>
<protein>
    <submittedName>
        <fullName evidence="1">ThiS family protein</fullName>
    </submittedName>
</protein>
<evidence type="ECO:0000313" key="1">
    <source>
        <dbReference type="EMBL" id="SFI20027.1"/>
    </source>
</evidence>
<evidence type="ECO:0000313" key="2">
    <source>
        <dbReference type="Proteomes" id="UP000199518"/>
    </source>
</evidence>
<dbReference type="InterPro" id="IPR052045">
    <property type="entry name" value="Sulfur_Carrier/Prot_Modifier"/>
</dbReference>
<dbReference type="STRING" id="1576369.SAMN05421753_106247"/>
<dbReference type="CDD" id="cd17040">
    <property type="entry name" value="Ubl_MoaD_like"/>
    <property type="match status" value="1"/>
</dbReference>
<dbReference type="RefSeq" id="WP_092049717.1">
    <property type="nucleotide sequence ID" value="NZ_FOQD01000006.1"/>
</dbReference>
<dbReference type="AlphaFoldDB" id="A0A1I3G9F0"/>
<keyword evidence="2" id="KW-1185">Reference proteome</keyword>
<gene>
    <name evidence="1" type="ORF">SAMN05421753_106247</name>
</gene>